<dbReference type="PANTHER" id="PTHR43156">
    <property type="entry name" value="STAGE II SPORULATION PROTEIN E-RELATED"/>
    <property type="match status" value="1"/>
</dbReference>
<evidence type="ECO:0000256" key="1">
    <source>
        <dbReference type="ARBA" id="ARBA00022801"/>
    </source>
</evidence>
<dbReference type="EMBL" id="BAAAVI010000025">
    <property type="protein sequence ID" value="GAA2876779.1"/>
    <property type="molecule type" value="Genomic_DNA"/>
</dbReference>
<dbReference type="PANTHER" id="PTHR43156:SF2">
    <property type="entry name" value="STAGE II SPORULATION PROTEIN E"/>
    <property type="match status" value="1"/>
</dbReference>
<dbReference type="Gene3D" id="3.60.40.10">
    <property type="entry name" value="PPM-type phosphatase domain"/>
    <property type="match status" value="1"/>
</dbReference>
<accession>A0ABN3VYC5</accession>
<dbReference type="InterPro" id="IPR036457">
    <property type="entry name" value="PPM-type-like_dom_sf"/>
</dbReference>
<proteinExistence type="predicted"/>
<feature type="region of interest" description="Disordered" evidence="2">
    <location>
        <begin position="1"/>
        <end position="37"/>
    </location>
</feature>
<comment type="caution">
    <text evidence="4">The sequence shown here is derived from an EMBL/GenBank/DDBJ whole genome shotgun (WGS) entry which is preliminary data.</text>
</comment>
<dbReference type="Proteomes" id="UP001500831">
    <property type="component" value="Unassembled WGS sequence"/>
</dbReference>
<keyword evidence="5" id="KW-1185">Reference proteome</keyword>
<gene>
    <name evidence="4" type="ORF">GCM10010517_38050</name>
</gene>
<keyword evidence="1" id="KW-0378">Hydrolase</keyword>
<reference evidence="4 5" key="1">
    <citation type="journal article" date="2019" name="Int. J. Syst. Evol. Microbiol.">
        <title>The Global Catalogue of Microorganisms (GCM) 10K type strain sequencing project: providing services to taxonomists for standard genome sequencing and annotation.</title>
        <authorList>
            <consortium name="The Broad Institute Genomics Platform"/>
            <consortium name="The Broad Institute Genome Sequencing Center for Infectious Disease"/>
            <person name="Wu L."/>
            <person name="Ma J."/>
        </authorList>
    </citation>
    <scope>NUCLEOTIDE SEQUENCE [LARGE SCALE GENOMIC DNA]</scope>
    <source>
        <strain evidence="4 5">JCM 6242</strain>
    </source>
</reference>
<sequence length="134" mass="14256">MGRPPPAPRPGTRDRRGVPGETGIPGETGFPGETGVRGEADFLSGALAPLIGAVPTTVFPIGETRLARGDRLLLYTDGIVENRSLDILSGMDRLRKEVSRGAGLKLDALLESLLTPVDKRENRDNVALLGFARV</sequence>
<dbReference type="Pfam" id="PF07228">
    <property type="entry name" value="SpoIIE"/>
    <property type="match status" value="1"/>
</dbReference>
<evidence type="ECO:0000256" key="2">
    <source>
        <dbReference type="SAM" id="MobiDB-lite"/>
    </source>
</evidence>
<organism evidence="4 5">
    <name type="scientific">Streptosporangium fragile</name>
    <dbReference type="NCBI Taxonomy" id="46186"/>
    <lineage>
        <taxon>Bacteria</taxon>
        <taxon>Bacillati</taxon>
        <taxon>Actinomycetota</taxon>
        <taxon>Actinomycetes</taxon>
        <taxon>Streptosporangiales</taxon>
        <taxon>Streptosporangiaceae</taxon>
        <taxon>Streptosporangium</taxon>
    </lineage>
</organism>
<dbReference type="InterPro" id="IPR001932">
    <property type="entry name" value="PPM-type_phosphatase-like_dom"/>
</dbReference>
<evidence type="ECO:0000313" key="5">
    <source>
        <dbReference type="Proteomes" id="UP001500831"/>
    </source>
</evidence>
<evidence type="ECO:0000313" key="4">
    <source>
        <dbReference type="EMBL" id="GAA2876779.1"/>
    </source>
</evidence>
<name>A0ABN3VYC5_9ACTN</name>
<protein>
    <recommendedName>
        <fullName evidence="3">PPM-type phosphatase domain-containing protein</fullName>
    </recommendedName>
</protein>
<feature type="domain" description="PPM-type phosphatase" evidence="3">
    <location>
        <begin position="39"/>
        <end position="130"/>
    </location>
</feature>
<dbReference type="InterPro" id="IPR052016">
    <property type="entry name" value="Bact_Sigma-Reg"/>
</dbReference>
<evidence type="ECO:0000259" key="3">
    <source>
        <dbReference type="Pfam" id="PF07228"/>
    </source>
</evidence>